<dbReference type="InterPro" id="IPR029062">
    <property type="entry name" value="Class_I_gatase-like"/>
</dbReference>
<dbReference type="InterPro" id="IPR050325">
    <property type="entry name" value="Prot/Nucl_acid_deglycase"/>
</dbReference>
<keyword evidence="1" id="KW-0677">Repeat</keyword>
<dbReference type="FunFam" id="3.40.50.880:FF:000015">
    <property type="entry name" value="Protein DJ-1 homolog C"/>
    <property type="match status" value="1"/>
</dbReference>
<evidence type="ECO:0000313" key="3">
    <source>
        <dbReference type="EMBL" id="TDY53046.1"/>
    </source>
</evidence>
<dbReference type="Proteomes" id="UP000295066">
    <property type="component" value="Unassembled WGS sequence"/>
</dbReference>
<protein>
    <submittedName>
        <fullName evidence="3">4-methyl-5(B-hydroxyethyl)-thiazole monophosphate biosynthesis</fullName>
    </submittedName>
</protein>
<sequence>MTIHVLVPLAEGFEEIEAVTPIDVLRRAGVDVTVASVGGPVVKGARGILLEADKTLDECADKDYDMIVLPGGMPGAVNLAGSAVLAGMLRRHREKDLPLAAICAAPAVVLNPLGLLGENRVACHPSVREKLGDTNRTEERICVGKKLVTAAGPGVAMEFALALVELLQGREKAEELAKAMVVI</sequence>
<gene>
    <name evidence="3" type="ORF">C8D99_1338</name>
</gene>
<evidence type="ECO:0000256" key="1">
    <source>
        <dbReference type="ARBA" id="ARBA00022737"/>
    </source>
</evidence>
<evidence type="ECO:0000313" key="4">
    <source>
        <dbReference type="Proteomes" id="UP000295066"/>
    </source>
</evidence>
<dbReference type="GO" id="GO:0005737">
    <property type="term" value="C:cytoplasm"/>
    <property type="evidence" value="ECO:0007669"/>
    <property type="project" value="TreeGrafter"/>
</dbReference>
<dbReference type="OrthoDB" id="9800516at2"/>
<dbReference type="SUPFAM" id="SSF52317">
    <property type="entry name" value="Class I glutamine amidotransferase-like"/>
    <property type="match status" value="1"/>
</dbReference>
<feature type="domain" description="DJ-1/PfpI" evidence="2">
    <location>
        <begin position="5"/>
        <end position="165"/>
    </location>
</feature>
<dbReference type="InterPro" id="IPR002818">
    <property type="entry name" value="DJ-1/PfpI"/>
</dbReference>
<evidence type="ECO:0000259" key="2">
    <source>
        <dbReference type="Pfam" id="PF01965"/>
    </source>
</evidence>
<organism evidence="3 4">
    <name type="scientific">Aminivibrio pyruvatiphilus</name>
    <dbReference type="NCBI Taxonomy" id="1005740"/>
    <lineage>
        <taxon>Bacteria</taxon>
        <taxon>Thermotogati</taxon>
        <taxon>Synergistota</taxon>
        <taxon>Synergistia</taxon>
        <taxon>Synergistales</taxon>
        <taxon>Aminobacteriaceae</taxon>
        <taxon>Aminivibrio</taxon>
    </lineage>
</organism>
<dbReference type="RefSeq" id="WP_133959184.1">
    <property type="nucleotide sequence ID" value="NZ_SORI01000033.1"/>
</dbReference>
<dbReference type="PANTHER" id="PTHR48094">
    <property type="entry name" value="PROTEIN/NUCLEIC ACID DEGLYCASE DJ-1-RELATED"/>
    <property type="match status" value="1"/>
</dbReference>
<dbReference type="Pfam" id="PF01965">
    <property type="entry name" value="DJ-1_PfpI"/>
    <property type="match status" value="1"/>
</dbReference>
<dbReference type="CDD" id="cd03135">
    <property type="entry name" value="GATase1_DJ-1"/>
    <property type="match status" value="1"/>
</dbReference>
<dbReference type="PANTHER" id="PTHR48094:SF12">
    <property type="entry name" value="PARKINSON DISEASE PROTEIN 7 HOMOLOG"/>
    <property type="match status" value="1"/>
</dbReference>
<dbReference type="InterPro" id="IPR006287">
    <property type="entry name" value="DJ-1"/>
</dbReference>
<dbReference type="NCBIfam" id="TIGR01383">
    <property type="entry name" value="not_thiJ"/>
    <property type="match status" value="1"/>
</dbReference>
<comment type="caution">
    <text evidence="3">The sequence shown here is derived from an EMBL/GenBank/DDBJ whole genome shotgun (WGS) entry which is preliminary data.</text>
</comment>
<proteinExistence type="predicted"/>
<name>A0A4R8LXS4_9BACT</name>
<dbReference type="EMBL" id="SORI01000033">
    <property type="protein sequence ID" value="TDY53046.1"/>
    <property type="molecule type" value="Genomic_DNA"/>
</dbReference>
<dbReference type="Gene3D" id="3.40.50.880">
    <property type="match status" value="1"/>
</dbReference>
<keyword evidence="4" id="KW-1185">Reference proteome</keyword>
<reference evidence="3 4" key="1">
    <citation type="submission" date="2019-03" db="EMBL/GenBank/DDBJ databases">
        <title>Genomic Encyclopedia of Type Strains, Phase IV (KMG-IV): sequencing the most valuable type-strain genomes for metagenomic binning, comparative biology and taxonomic classification.</title>
        <authorList>
            <person name="Goeker M."/>
        </authorList>
    </citation>
    <scope>NUCLEOTIDE SEQUENCE [LARGE SCALE GENOMIC DNA]</scope>
    <source>
        <strain evidence="3 4">DSM 25964</strain>
    </source>
</reference>
<dbReference type="AlphaFoldDB" id="A0A4R8LXS4"/>
<accession>A0A4R8LXS4</accession>